<gene>
    <name evidence="3" type="ORF">GSOID_T00008642001</name>
</gene>
<reference evidence="3" key="1">
    <citation type="journal article" date="2010" name="Science">
        <title>Plasticity of animal genome architecture unmasked by rapid evolution of a pelagic tunicate.</title>
        <authorList>
            <person name="Denoeud F."/>
            <person name="Henriet S."/>
            <person name="Mungpakdee S."/>
            <person name="Aury J.M."/>
            <person name="Da Silva C."/>
            <person name="Brinkmann H."/>
            <person name="Mikhaleva J."/>
            <person name="Olsen L.C."/>
            <person name="Jubin C."/>
            <person name="Canestro C."/>
            <person name="Bouquet J.M."/>
            <person name="Danks G."/>
            <person name="Poulain J."/>
            <person name="Campsteijn C."/>
            <person name="Adamski M."/>
            <person name="Cross I."/>
            <person name="Yadetie F."/>
            <person name="Muffato M."/>
            <person name="Louis A."/>
            <person name="Butcher S."/>
            <person name="Tsagkogeorga G."/>
            <person name="Konrad A."/>
            <person name="Singh S."/>
            <person name="Jensen M.F."/>
            <person name="Cong E.H."/>
            <person name="Eikeseth-Otteraa H."/>
            <person name="Noel B."/>
            <person name="Anthouard V."/>
            <person name="Porcel B.M."/>
            <person name="Kachouri-Lafond R."/>
            <person name="Nishino A."/>
            <person name="Ugolini M."/>
            <person name="Chourrout P."/>
            <person name="Nishida H."/>
            <person name="Aasland R."/>
            <person name="Huzurbazar S."/>
            <person name="Westhof E."/>
            <person name="Delsuc F."/>
            <person name="Lehrach H."/>
            <person name="Reinhardt R."/>
            <person name="Weissenbach J."/>
            <person name="Roy S.W."/>
            <person name="Artiguenave F."/>
            <person name="Postlethwait J.H."/>
            <person name="Manak J.R."/>
            <person name="Thompson E.M."/>
            <person name="Jaillon O."/>
            <person name="Du Pasquier L."/>
            <person name="Boudinot P."/>
            <person name="Liberles D.A."/>
            <person name="Volff J.N."/>
            <person name="Philippe H."/>
            <person name="Lenhard B."/>
            <person name="Roest Crollius H."/>
            <person name="Wincker P."/>
            <person name="Chourrout D."/>
        </authorList>
    </citation>
    <scope>NUCLEOTIDE SEQUENCE [LARGE SCALE GENOMIC DNA]</scope>
</reference>
<dbReference type="EMBL" id="FN653042">
    <property type="protein sequence ID" value="CBY19498.1"/>
    <property type="molecule type" value="Genomic_DNA"/>
</dbReference>
<protein>
    <submittedName>
        <fullName evidence="3">Uncharacterized protein</fullName>
    </submittedName>
</protein>
<dbReference type="AlphaFoldDB" id="E4XEK3"/>
<feature type="compositionally biased region" description="Polar residues" evidence="2">
    <location>
        <begin position="174"/>
        <end position="186"/>
    </location>
</feature>
<keyword evidence="1" id="KW-0175">Coiled coil</keyword>
<evidence type="ECO:0000256" key="2">
    <source>
        <dbReference type="SAM" id="MobiDB-lite"/>
    </source>
</evidence>
<evidence type="ECO:0000256" key="1">
    <source>
        <dbReference type="SAM" id="Coils"/>
    </source>
</evidence>
<feature type="region of interest" description="Disordered" evidence="2">
    <location>
        <begin position="153"/>
        <end position="186"/>
    </location>
</feature>
<keyword evidence="4" id="KW-1185">Reference proteome</keyword>
<feature type="coiled-coil region" evidence="1">
    <location>
        <begin position="75"/>
        <end position="148"/>
    </location>
</feature>
<feature type="compositionally biased region" description="Basic and acidic residues" evidence="2">
    <location>
        <begin position="153"/>
        <end position="173"/>
    </location>
</feature>
<accession>E4XEK3</accession>
<organism evidence="3">
    <name type="scientific">Oikopleura dioica</name>
    <name type="common">Tunicate</name>
    <dbReference type="NCBI Taxonomy" id="34765"/>
    <lineage>
        <taxon>Eukaryota</taxon>
        <taxon>Metazoa</taxon>
        <taxon>Chordata</taxon>
        <taxon>Tunicata</taxon>
        <taxon>Appendicularia</taxon>
        <taxon>Copelata</taxon>
        <taxon>Oikopleuridae</taxon>
        <taxon>Oikopleura</taxon>
    </lineage>
</organism>
<proteinExistence type="predicted"/>
<dbReference type="Proteomes" id="UP000001307">
    <property type="component" value="Unassembled WGS sequence"/>
</dbReference>
<name>E4XEK3_OIKDI</name>
<evidence type="ECO:0000313" key="3">
    <source>
        <dbReference type="EMBL" id="CBY19498.1"/>
    </source>
</evidence>
<sequence>MNPRPLEEAKSNAENVLRVKLGKLKKMQADLITAIDAIDATLELKAKNALTLSNIKAAEEEYMNAVTSGQFVEKIEKAVDALESLDEKEQKIEEEKSKVKTLRAKNEAMAKSLAGFDQKSEEAKLEKLRQKRNELRKKLEKTKKLRADREFEYQQRLREVDSNAGGLEKRTDDGYSSENETPSMEQ</sequence>
<dbReference type="InParanoid" id="E4XEK3"/>
<evidence type="ECO:0000313" key="4">
    <source>
        <dbReference type="Proteomes" id="UP000001307"/>
    </source>
</evidence>